<feature type="compositionally biased region" description="Low complexity" evidence="1">
    <location>
        <begin position="97"/>
        <end position="114"/>
    </location>
</feature>
<feature type="compositionally biased region" description="Pro residues" evidence="1">
    <location>
        <begin position="43"/>
        <end position="66"/>
    </location>
</feature>
<keyword evidence="3" id="KW-1185">Reference proteome</keyword>
<dbReference type="EnsemblPlants" id="ORGLA04G0018600.1">
    <property type="protein sequence ID" value="ORGLA04G0018600.1"/>
    <property type="gene ID" value="ORGLA04G0018600"/>
</dbReference>
<evidence type="ECO:0000313" key="3">
    <source>
        <dbReference type="Proteomes" id="UP000007306"/>
    </source>
</evidence>
<name>I1PJ17_ORYGL</name>
<protein>
    <submittedName>
        <fullName evidence="2">Uncharacterized protein</fullName>
    </submittedName>
</protein>
<reference evidence="2 3" key="2">
    <citation type="submission" date="2018-04" db="EMBL/GenBank/DDBJ databases">
        <title>OglaRS2 (Oryza glaberrima Reference Sequence Version 2).</title>
        <authorList>
            <person name="Zhang J."/>
            <person name="Kudrna D."/>
            <person name="Lee S."/>
            <person name="Talag J."/>
            <person name="Rajasekar S."/>
            <person name="Wing R.A."/>
        </authorList>
    </citation>
    <scope>NUCLEOTIDE SEQUENCE [LARGE SCALE GENOMIC DNA]</scope>
    <source>
        <strain evidence="2 3">cv. IRGC 96717</strain>
    </source>
</reference>
<organism evidence="2 3">
    <name type="scientific">Oryza glaberrima</name>
    <name type="common">African rice</name>
    <dbReference type="NCBI Taxonomy" id="4538"/>
    <lineage>
        <taxon>Eukaryota</taxon>
        <taxon>Viridiplantae</taxon>
        <taxon>Streptophyta</taxon>
        <taxon>Embryophyta</taxon>
        <taxon>Tracheophyta</taxon>
        <taxon>Spermatophyta</taxon>
        <taxon>Magnoliopsida</taxon>
        <taxon>Liliopsida</taxon>
        <taxon>Poales</taxon>
        <taxon>Poaceae</taxon>
        <taxon>BOP clade</taxon>
        <taxon>Oryzoideae</taxon>
        <taxon>Oryzeae</taxon>
        <taxon>Oryzinae</taxon>
        <taxon>Oryza</taxon>
    </lineage>
</organism>
<reference evidence="2" key="1">
    <citation type="submission" date="2015-06" db="UniProtKB">
        <authorList>
            <consortium name="EnsemblPlants"/>
        </authorList>
    </citation>
    <scope>IDENTIFICATION</scope>
</reference>
<dbReference type="Gramene" id="ORGLA04G0018600.1">
    <property type="protein sequence ID" value="ORGLA04G0018600.1"/>
    <property type="gene ID" value="ORGLA04G0018600"/>
</dbReference>
<evidence type="ECO:0000313" key="2">
    <source>
        <dbReference type="EnsemblPlants" id="ORGLA04G0018600.1"/>
    </source>
</evidence>
<feature type="region of interest" description="Disordered" evidence="1">
    <location>
        <begin position="26"/>
        <end position="132"/>
    </location>
</feature>
<sequence>MHGGWNQRWLPSSQIRCRRLRRTKAEWRVDAAAAPPGGQWRRPSPPDLAPSDPNPNLPNARPPPHPRGAQDSPRHLLPSPSRRRRHPPSTRRRRSHPSSPRSLLPVLVSPPLHLHTPRHRKGGQCRGKDGSAKICPPCPRERRWHADPSASVLWSC</sequence>
<dbReference type="HOGENOM" id="CLU_1689469_0_0_1"/>
<evidence type="ECO:0000256" key="1">
    <source>
        <dbReference type="SAM" id="MobiDB-lite"/>
    </source>
</evidence>
<feature type="compositionally biased region" description="Basic residues" evidence="1">
    <location>
        <begin position="81"/>
        <end position="96"/>
    </location>
</feature>
<dbReference type="Proteomes" id="UP000007306">
    <property type="component" value="Chromosome 4"/>
</dbReference>
<accession>I1PJ17</accession>
<proteinExistence type="predicted"/>
<dbReference type="AlphaFoldDB" id="I1PJ17"/>